<gene>
    <name evidence="5" type="ORF">FNK824_LOCUS32159</name>
    <name evidence="4" type="ORF">OTI717_LOCUS32591</name>
    <name evidence="2" type="ORF">RFH988_LOCUS32349</name>
    <name evidence="3" type="ORF">SEV965_LOCUS35187</name>
</gene>
<accession>A0A815HHS7</accession>
<feature type="domain" description="PiggyBac transposable element-derived protein" evidence="1">
    <location>
        <begin position="5"/>
        <end position="97"/>
    </location>
</feature>
<dbReference type="AlphaFoldDB" id="A0A815HHS7"/>
<dbReference type="PANTHER" id="PTHR46599:SF3">
    <property type="entry name" value="PIGGYBAC TRANSPOSABLE ELEMENT-DERIVED PROTEIN 4"/>
    <property type="match status" value="1"/>
</dbReference>
<dbReference type="EMBL" id="CAJOBE010010838">
    <property type="protein sequence ID" value="CAF4117807.1"/>
    <property type="molecule type" value="Genomic_DNA"/>
</dbReference>
<evidence type="ECO:0000313" key="2">
    <source>
        <dbReference type="EMBL" id="CAF1351977.1"/>
    </source>
</evidence>
<dbReference type="PANTHER" id="PTHR46599">
    <property type="entry name" value="PIGGYBAC TRANSPOSABLE ELEMENT-DERIVED PROTEIN 4"/>
    <property type="match status" value="1"/>
</dbReference>
<name>A0A815HHS7_9BILA</name>
<dbReference type="Proteomes" id="UP000663874">
    <property type="component" value="Unassembled WGS sequence"/>
</dbReference>
<dbReference type="EMBL" id="CAJNOO010003727">
    <property type="protein sequence ID" value="CAF1351977.1"/>
    <property type="molecule type" value="Genomic_DNA"/>
</dbReference>
<dbReference type="Proteomes" id="UP000663823">
    <property type="component" value="Unassembled WGS sequence"/>
</dbReference>
<evidence type="ECO:0000313" key="6">
    <source>
        <dbReference type="Proteomes" id="UP000663882"/>
    </source>
</evidence>
<proteinExistence type="predicted"/>
<protein>
    <recommendedName>
        <fullName evidence="1">PiggyBac transposable element-derived protein domain-containing protein</fullName>
    </recommendedName>
</protein>
<dbReference type="InterPro" id="IPR029526">
    <property type="entry name" value="PGBD"/>
</dbReference>
<dbReference type="Proteomes" id="UP000663889">
    <property type="component" value="Unassembled WGS sequence"/>
</dbReference>
<dbReference type="OrthoDB" id="118105at2759"/>
<sequence>MYLLSILDFHHNSVEKHKVEKVEPILKYFNERCKLIVKPEKNLSIDDQMVAYKGTTAPTSFRQYMSQKPAKRGFKVWTRCGVSAFAYEMFLHHGKPKFVSIEPSLPDSSLKLASRRKTTASKNTILIDTHRETLLK</sequence>
<evidence type="ECO:0000313" key="5">
    <source>
        <dbReference type="EMBL" id="CAF4117807.1"/>
    </source>
</evidence>
<evidence type="ECO:0000313" key="3">
    <source>
        <dbReference type="EMBL" id="CAF1482788.1"/>
    </source>
</evidence>
<dbReference type="Pfam" id="PF13843">
    <property type="entry name" value="DDE_Tnp_1_7"/>
    <property type="match status" value="1"/>
</dbReference>
<reference evidence="2" key="1">
    <citation type="submission" date="2021-02" db="EMBL/GenBank/DDBJ databases">
        <authorList>
            <person name="Nowell W R."/>
        </authorList>
    </citation>
    <scope>NUCLEOTIDE SEQUENCE</scope>
</reference>
<comment type="caution">
    <text evidence="2">The sequence shown here is derived from an EMBL/GenBank/DDBJ whole genome shotgun (WGS) entry which is preliminary data.</text>
</comment>
<dbReference type="EMBL" id="CAJNOU010005585">
    <property type="protein sequence ID" value="CAF1482788.1"/>
    <property type="molecule type" value="Genomic_DNA"/>
</dbReference>
<dbReference type="EMBL" id="CAJOAX010010128">
    <property type="protein sequence ID" value="CAF4069575.1"/>
    <property type="molecule type" value="Genomic_DNA"/>
</dbReference>
<organism evidence="2 6">
    <name type="scientific">Rotaria sordida</name>
    <dbReference type="NCBI Taxonomy" id="392033"/>
    <lineage>
        <taxon>Eukaryota</taxon>
        <taxon>Metazoa</taxon>
        <taxon>Spiralia</taxon>
        <taxon>Gnathifera</taxon>
        <taxon>Rotifera</taxon>
        <taxon>Eurotatoria</taxon>
        <taxon>Bdelloidea</taxon>
        <taxon>Philodinida</taxon>
        <taxon>Philodinidae</taxon>
        <taxon>Rotaria</taxon>
    </lineage>
</organism>
<evidence type="ECO:0000259" key="1">
    <source>
        <dbReference type="Pfam" id="PF13843"/>
    </source>
</evidence>
<evidence type="ECO:0000313" key="4">
    <source>
        <dbReference type="EMBL" id="CAF4069575.1"/>
    </source>
</evidence>
<dbReference type="Proteomes" id="UP000663882">
    <property type="component" value="Unassembled WGS sequence"/>
</dbReference>